<feature type="compositionally biased region" description="Polar residues" evidence="4">
    <location>
        <begin position="559"/>
        <end position="582"/>
    </location>
</feature>
<keyword evidence="2 3" id="KW-0040">ANK repeat</keyword>
<feature type="compositionally biased region" description="Polar residues" evidence="4">
    <location>
        <begin position="596"/>
        <end position="614"/>
    </location>
</feature>
<proteinExistence type="predicted"/>
<feature type="compositionally biased region" description="Polar residues" evidence="4">
    <location>
        <begin position="649"/>
        <end position="679"/>
    </location>
</feature>
<gene>
    <name evidence="5" type="ORF">Bpfe_009295</name>
</gene>
<comment type="caution">
    <text evidence="5">The sequence shown here is derived from an EMBL/GenBank/DDBJ whole genome shotgun (WGS) entry which is preliminary data.</text>
</comment>
<feature type="repeat" description="ANK" evidence="3">
    <location>
        <begin position="108"/>
        <end position="140"/>
    </location>
</feature>
<dbReference type="Proteomes" id="UP001233172">
    <property type="component" value="Unassembled WGS sequence"/>
</dbReference>
<evidence type="ECO:0000256" key="1">
    <source>
        <dbReference type="ARBA" id="ARBA00022737"/>
    </source>
</evidence>
<dbReference type="SUPFAM" id="SSF48403">
    <property type="entry name" value="Ankyrin repeat"/>
    <property type="match status" value="1"/>
</dbReference>
<name>A0AAD8BWF1_BIOPF</name>
<dbReference type="PROSITE" id="PS50297">
    <property type="entry name" value="ANK_REP_REGION"/>
    <property type="match status" value="3"/>
</dbReference>
<evidence type="ECO:0000256" key="3">
    <source>
        <dbReference type="PROSITE-ProRule" id="PRU00023"/>
    </source>
</evidence>
<dbReference type="SMART" id="SM00248">
    <property type="entry name" value="ANK"/>
    <property type="match status" value="6"/>
</dbReference>
<protein>
    <submittedName>
        <fullName evidence="5">Ankyrin repeat protein</fullName>
    </submittedName>
</protein>
<sequence>MGNNCCKKSSSVDIDDEPLIRAVRGGCLKTVQKVLSTKDYGTVTNALVEAASFTNIKILELLAERADVNLVNAKGQTALLKAVTSGNRNSVQRLLDVGASPNVCHRDTGDSPLILATKLGFTEIISSLLKGKADVDYLNSISDLSALMEACQSGKEDIVNILIEAGKCNVELHNQKFENSLMLACFSGHMGIVQSLIRFRCKLDCVNIDGENALMKAEGQGHKNIVEFLMEQGADVGAANNDGKTSETYARESGFTAIKQYLVEKLSTPSCKVSTRADVTGALIGGPAEVDVVSDSKDGELKEKTLRRVPDHDITRGDFKVIKDNVIKIIDVIPASSAKDIINSDSCNVLSTNIPDDSSNNCDTLTTSSHVPNNSSNNCDSLTTSSHVPNNSSNNCDTLITSSHVPNNSSNNCDTLITSSHVPNNSSNKCEGNISDSCDLLTTCSQYKDSNCNSLETSTHNSQIALTSHYKQTPICNTIDKSTVYFTECHADKNCVPDTNAVSTINTSSILERDSVSSETSSSGFCETPSRDFSETLSNELYETATWCKTPDLCTPPEQSSTDMSTFSEFSTQNTTTDSSSPRLACDPNASLHQENEISSQALTNEETNTNPSCDESKKCLIGNCSRSKTFPRRTKPLWIKDEPPVDDPSQNAILDTRNGVSNDQRPYSSPSASTMDQTEPTEKSNKQKKCKKTKRTKIIVYASFANVSTAKTVLINGNDDYIRHSSSTETDESSD</sequence>
<evidence type="ECO:0000256" key="4">
    <source>
        <dbReference type="SAM" id="MobiDB-lite"/>
    </source>
</evidence>
<accession>A0AAD8BWF1</accession>
<feature type="region of interest" description="Disordered" evidence="4">
    <location>
        <begin position="559"/>
        <end position="588"/>
    </location>
</feature>
<reference evidence="5" key="2">
    <citation type="submission" date="2023-04" db="EMBL/GenBank/DDBJ databases">
        <authorList>
            <person name="Bu L."/>
            <person name="Lu L."/>
            <person name="Laidemitt M.R."/>
            <person name="Zhang S.M."/>
            <person name="Mutuku M."/>
            <person name="Mkoji G."/>
            <person name="Steinauer M."/>
            <person name="Loker E.S."/>
        </authorList>
    </citation>
    <scope>NUCLEOTIDE SEQUENCE</scope>
    <source>
        <strain evidence="5">KasaAsao</strain>
        <tissue evidence="5">Whole Snail</tissue>
    </source>
</reference>
<evidence type="ECO:0000313" key="5">
    <source>
        <dbReference type="EMBL" id="KAK0061134.1"/>
    </source>
</evidence>
<dbReference type="Gene3D" id="1.25.40.20">
    <property type="entry name" value="Ankyrin repeat-containing domain"/>
    <property type="match status" value="1"/>
</dbReference>
<feature type="region of interest" description="Disordered" evidence="4">
    <location>
        <begin position="596"/>
        <end position="615"/>
    </location>
</feature>
<dbReference type="EMBL" id="JASAOG010000031">
    <property type="protein sequence ID" value="KAK0061134.1"/>
    <property type="molecule type" value="Genomic_DNA"/>
</dbReference>
<dbReference type="InterPro" id="IPR002110">
    <property type="entry name" value="Ankyrin_rpt"/>
</dbReference>
<dbReference type="PANTHER" id="PTHR24198">
    <property type="entry name" value="ANKYRIN REPEAT AND PROTEIN KINASE DOMAIN-CONTAINING PROTEIN"/>
    <property type="match status" value="1"/>
</dbReference>
<dbReference type="AlphaFoldDB" id="A0AAD8BWF1"/>
<feature type="region of interest" description="Disordered" evidence="4">
    <location>
        <begin position="717"/>
        <end position="736"/>
    </location>
</feature>
<organism evidence="5 6">
    <name type="scientific">Biomphalaria pfeifferi</name>
    <name type="common">Bloodfluke planorb</name>
    <name type="synonym">Freshwater snail</name>
    <dbReference type="NCBI Taxonomy" id="112525"/>
    <lineage>
        <taxon>Eukaryota</taxon>
        <taxon>Metazoa</taxon>
        <taxon>Spiralia</taxon>
        <taxon>Lophotrochozoa</taxon>
        <taxon>Mollusca</taxon>
        <taxon>Gastropoda</taxon>
        <taxon>Heterobranchia</taxon>
        <taxon>Euthyneura</taxon>
        <taxon>Panpulmonata</taxon>
        <taxon>Hygrophila</taxon>
        <taxon>Lymnaeoidea</taxon>
        <taxon>Planorbidae</taxon>
        <taxon>Biomphalaria</taxon>
    </lineage>
</organism>
<dbReference type="GO" id="GO:0005737">
    <property type="term" value="C:cytoplasm"/>
    <property type="evidence" value="ECO:0007669"/>
    <property type="project" value="TreeGrafter"/>
</dbReference>
<reference evidence="5" key="1">
    <citation type="journal article" date="2023" name="PLoS Negl. Trop. Dis.">
        <title>A genome sequence for Biomphalaria pfeifferi, the major vector snail for the human-infecting parasite Schistosoma mansoni.</title>
        <authorList>
            <person name="Bu L."/>
            <person name="Lu L."/>
            <person name="Laidemitt M.R."/>
            <person name="Zhang S.M."/>
            <person name="Mutuku M."/>
            <person name="Mkoji G."/>
            <person name="Steinauer M."/>
            <person name="Loker E.S."/>
        </authorList>
    </citation>
    <scope>NUCLEOTIDE SEQUENCE</scope>
    <source>
        <strain evidence="5">KasaAsao</strain>
    </source>
</reference>
<feature type="region of interest" description="Disordered" evidence="4">
    <location>
        <begin position="636"/>
        <end position="695"/>
    </location>
</feature>
<keyword evidence="6" id="KW-1185">Reference proteome</keyword>
<feature type="repeat" description="ANK" evidence="3">
    <location>
        <begin position="74"/>
        <end position="106"/>
    </location>
</feature>
<dbReference type="InterPro" id="IPR036770">
    <property type="entry name" value="Ankyrin_rpt-contain_sf"/>
</dbReference>
<dbReference type="PROSITE" id="PS50088">
    <property type="entry name" value="ANK_REPEAT"/>
    <property type="match status" value="3"/>
</dbReference>
<dbReference type="PANTHER" id="PTHR24198:SF165">
    <property type="entry name" value="ANKYRIN REPEAT-CONTAINING PROTEIN-RELATED"/>
    <property type="match status" value="1"/>
</dbReference>
<evidence type="ECO:0000256" key="2">
    <source>
        <dbReference type="ARBA" id="ARBA00023043"/>
    </source>
</evidence>
<keyword evidence="1" id="KW-0677">Repeat</keyword>
<feature type="repeat" description="ANK" evidence="3">
    <location>
        <begin position="209"/>
        <end position="241"/>
    </location>
</feature>
<evidence type="ECO:0000313" key="6">
    <source>
        <dbReference type="Proteomes" id="UP001233172"/>
    </source>
</evidence>
<dbReference type="Pfam" id="PF12796">
    <property type="entry name" value="Ank_2"/>
    <property type="match status" value="2"/>
</dbReference>